<dbReference type="Proteomes" id="UP000799753">
    <property type="component" value="Unassembled WGS sequence"/>
</dbReference>
<feature type="domain" description="FAS1" evidence="10">
    <location>
        <begin position="171"/>
        <end position="299"/>
    </location>
</feature>
<evidence type="ECO:0000256" key="8">
    <source>
        <dbReference type="SAM" id="SignalP"/>
    </source>
</evidence>
<feature type="signal peptide" evidence="8">
    <location>
        <begin position="1"/>
        <end position="17"/>
    </location>
</feature>
<dbReference type="InterPro" id="IPR000782">
    <property type="entry name" value="FAS1_domain"/>
</dbReference>
<evidence type="ECO:0000256" key="1">
    <source>
        <dbReference type="ARBA" id="ARBA00022527"/>
    </source>
</evidence>
<keyword evidence="6" id="KW-0067">ATP-binding</keyword>
<dbReference type="SUPFAM" id="SSF82153">
    <property type="entry name" value="FAS1 domain"/>
    <property type="match status" value="2"/>
</dbReference>
<dbReference type="Pfam" id="PF02469">
    <property type="entry name" value="Fasciclin"/>
    <property type="match status" value="2"/>
</dbReference>
<feature type="region of interest" description="Disordered" evidence="7">
    <location>
        <begin position="305"/>
        <end position="363"/>
    </location>
</feature>
<keyword evidence="8" id="KW-0732">Signal</keyword>
<reference evidence="12" key="1">
    <citation type="journal article" date="2020" name="Stud. Mycol.">
        <title>101 Dothideomycetes genomes: a test case for predicting lifestyles and emergence of pathogens.</title>
        <authorList>
            <person name="Haridas S."/>
            <person name="Albert R."/>
            <person name="Binder M."/>
            <person name="Bloem J."/>
            <person name="Labutti K."/>
            <person name="Salamov A."/>
            <person name="Andreopoulos B."/>
            <person name="Baker S."/>
            <person name="Barry K."/>
            <person name="Bills G."/>
            <person name="Bluhm B."/>
            <person name="Cannon C."/>
            <person name="Castanera R."/>
            <person name="Culley D."/>
            <person name="Daum C."/>
            <person name="Ezra D."/>
            <person name="Gonzalez J."/>
            <person name="Henrissat B."/>
            <person name="Kuo A."/>
            <person name="Liang C."/>
            <person name="Lipzen A."/>
            <person name="Lutzoni F."/>
            <person name="Magnuson J."/>
            <person name="Mondo S."/>
            <person name="Nolan M."/>
            <person name="Ohm R."/>
            <person name="Pangilinan J."/>
            <person name="Park H.-J."/>
            <person name="Ramirez L."/>
            <person name="Alfaro M."/>
            <person name="Sun H."/>
            <person name="Tritt A."/>
            <person name="Yoshinaga Y."/>
            <person name="Zwiers L.-H."/>
            <person name="Turgeon B."/>
            <person name="Goodwin S."/>
            <person name="Spatafora J."/>
            <person name="Crous P."/>
            <person name="Grigoriev I."/>
        </authorList>
    </citation>
    <scope>NUCLEOTIDE SEQUENCE</scope>
    <source>
        <strain evidence="12">CBS 473.64</strain>
    </source>
</reference>
<evidence type="ECO:0008006" key="14">
    <source>
        <dbReference type="Google" id="ProtNLM"/>
    </source>
</evidence>
<keyword evidence="2" id="KW-0597">Phosphoprotein</keyword>
<evidence type="ECO:0000259" key="10">
    <source>
        <dbReference type="PROSITE" id="PS50213"/>
    </source>
</evidence>
<dbReference type="Gene3D" id="2.30.180.10">
    <property type="entry name" value="FAS1 domain"/>
    <property type="match status" value="2"/>
</dbReference>
<evidence type="ECO:0000259" key="9">
    <source>
        <dbReference type="PROSITE" id="PS50011"/>
    </source>
</evidence>
<dbReference type="InterPro" id="IPR008271">
    <property type="entry name" value="Ser/Thr_kinase_AS"/>
</dbReference>
<dbReference type="PANTHER" id="PTHR24351">
    <property type="entry name" value="RIBOSOMAL PROTEIN S6 KINASE"/>
    <property type="match status" value="1"/>
</dbReference>
<evidence type="ECO:0000256" key="2">
    <source>
        <dbReference type="ARBA" id="ARBA00022553"/>
    </source>
</evidence>
<feature type="compositionally biased region" description="Low complexity" evidence="7">
    <location>
        <begin position="352"/>
        <end position="363"/>
    </location>
</feature>
<dbReference type="OrthoDB" id="63267at2759"/>
<evidence type="ECO:0000256" key="3">
    <source>
        <dbReference type="ARBA" id="ARBA00022679"/>
    </source>
</evidence>
<feature type="domain" description="FAS1" evidence="10">
    <location>
        <begin position="21"/>
        <end position="169"/>
    </location>
</feature>
<gene>
    <name evidence="12" type="ORF">P280DRAFT_476707</name>
</gene>
<evidence type="ECO:0000313" key="12">
    <source>
        <dbReference type="EMBL" id="KAF2644704.1"/>
    </source>
</evidence>
<dbReference type="InterPro" id="IPR000961">
    <property type="entry name" value="AGC-kinase_C"/>
</dbReference>
<dbReference type="InterPro" id="IPR011009">
    <property type="entry name" value="Kinase-like_dom_sf"/>
</dbReference>
<sequence length="1057" mass="114052">MQFTHVSLLALAGSSLAQSNARSLNQTLSSNPSLSSLTTFLSLSPQLLTTLSNANNLTILAPNNNAFSELSNSAVGRAIGNDTGLVSALLLYHVLKGSYPASAMTNTSTFVPTLLSNETYANVTGGQVVEAVVVGNETVFYSGLLQNSTVTQANVNFTGGVIHIIDSVLTLPSQVLETASSLNLTSFRGAVNATNLTSTVNNTPDLTIFAPDNEALRSVGSALANLSTSELANVLAYHVVNGTVGYSSDLQNGMNLTTANGQNVTITVEDGSVFVNAARVVTPNVLVANGVLHIIDNVLNPSNTTSASNGATSGAPGFASATPVGTEVPFTSNQPAASTSVNPTSATGPRQSTVATSRSSRSSAGAMPMITGAVGYGALLGAGAAVYLGRPPAGHDTWLTCNHVTDPPTAIYGLCVEHEDLSQLSRLRSSCIRDPVHGPDFRPLQDGRELWSAALGSTGGRSALITGRTPCIVRVYRTSAALMVFAFDHDDGHLVRGNAPMRPPAITMDQDVLMSERMELEGPKLPVLMGTPPITIASPIPRRLVTPSAEPKLPGPEKLDHEAFRKKKLNKKKKKRANGAPATSTVRGFETPFASGDDSDHSVTTTPRFAPSLSGYQSITSSPALRPTSAASGIGNLKQQLEALNLGPRRNYNSGPLRSGFSSNASVSNFSDSDRTEMDSYEVPLDEDFISPEVCSKPSTMVSSSLTRKMTADDFEPLVCLGTGSFGTVHLVKQRATGRLYAQKQFKKASLTVRKKLVEQTKNERAILESVNRHPFIVNLYYAFQDHEKLYLILEYAQGGELFHHLATERMFSEDTAAFYMAEMVLALNYLHRTVGVVYRDLKPENCLLDSEGHLLLTDFGLSKVALEEERCRSMAGTIDFMAPEILKGEGYDHAVDWWSLGCLGYDLLTGAPPFSDQKHRRIEETIVHHKKINMPYYLSQDAKDILARFLRKEPKKRLGGNMPKDLKTIRTHRFFRKLDWKKLENRELEPPIIPLITDPELAENFSDEFTSQSLPSPVMTRAGGFNDVDMDMEKDPFGGFSYVASSSLLNAGYWGE</sequence>
<dbReference type="SMART" id="SM00554">
    <property type="entry name" value="FAS1"/>
    <property type="match status" value="2"/>
</dbReference>
<dbReference type="InterPro" id="IPR045270">
    <property type="entry name" value="STKc_AGC"/>
</dbReference>
<dbReference type="CDD" id="cd05123">
    <property type="entry name" value="STKc_AGC"/>
    <property type="match status" value="1"/>
</dbReference>
<dbReference type="SMART" id="SM00220">
    <property type="entry name" value="S_TKc"/>
    <property type="match status" value="1"/>
</dbReference>
<accession>A0A6A6SEQ1</accession>
<feature type="compositionally biased region" description="Low complexity" evidence="7">
    <location>
        <begin position="305"/>
        <end position="317"/>
    </location>
</feature>
<organism evidence="12 13">
    <name type="scientific">Massarina eburnea CBS 473.64</name>
    <dbReference type="NCBI Taxonomy" id="1395130"/>
    <lineage>
        <taxon>Eukaryota</taxon>
        <taxon>Fungi</taxon>
        <taxon>Dikarya</taxon>
        <taxon>Ascomycota</taxon>
        <taxon>Pezizomycotina</taxon>
        <taxon>Dothideomycetes</taxon>
        <taxon>Pleosporomycetidae</taxon>
        <taxon>Pleosporales</taxon>
        <taxon>Massarineae</taxon>
        <taxon>Massarinaceae</taxon>
        <taxon>Massarina</taxon>
    </lineage>
</organism>
<dbReference type="InterPro" id="IPR000719">
    <property type="entry name" value="Prot_kinase_dom"/>
</dbReference>
<evidence type="ECO:0000256" key="6">
    <source>
        <dbReference type="ARBA" id="ARBA00022840"/>
    </source>
</evidence>
<feature type="region of interest" description="Disordered" evidence="7">
    <location>
        <begin position="545"/>
        <end position="604"/>
    </location>
</feature>
<dbReference type="Gene3D" id="3.30.200.20">
    <property type="entry name" value="Phosphorylase Kinase, domain 1"/>
    <property type="match status" value="1"/>
</dbReference>
<dbReference type="SUPFAM" id="SSF56112">
    <property type="entry name" value="Protein kinase-like (PK-like)"/>
    <property type="match status" value="1"/>
</dbReference>
<keyword evidence="3" id="KW-0808">Transferase</keyword>
<feature type="domain" description="Protein kinase" evidence="9">
    <location>
        <begin position="715"/>
        <end position="976"/>
    </location>
</feature>
<dbReference type="InterPro" id="IPR036378">
    <property type="entry name" value="FAS1_dom_sf"/>
</dbReference>
<name>A0A6A6SEQ1_9PLEO</name>
<keyword evidence="4" id="KW-0547">Nucleotide-binding</keyword>
<dbReference type="PROSITE" id="PS50011">
    <property type="entry name" value="PROTEIN_KINASE_DOM"/>
    <property type="match status" value="1"/>
</dbReference>
<proteinExistence type="predicted"/>
<dbReference type="PROSITE" id="PS51285">
    <property type="entry name" value="AGC_KINASE_CTER"/>
    <property type="match status" value="1"/>
</dbReference>
<evidence type="ECO:0000256" key="4">
    <source>
        <dbReference type="ARBA" id="ARBA00022741"/>
    </source>
</evidence>
<feature type="compositionally biased region" description="Polar residues" evidence="7">
    <location>
        <begin position="329"/>
        <end position="351"/>
    </location>
</feature>
<evidence type="ECO:0000256" key="7">
    <source>
        <dbReference type="SAM" id="MobiDB-lite"/>
    </source>
</evidence>
<dbReference type="Pfam" id="PF00069">
    <property type="entry name" value="Pkinase"/>
    <property type="match status" value="1"/>
</dbReference>
<dbReference type="PROSITE" id="PS00108">
    <property type="entry name" value="PROTEIN_KINASE_ST"/>
    <property type="match status" value="1"/>
</dbReference>
<feature type="domain" description="AGC-kinase C-terminal" evidence="11">
    <location>
        <begin position="977"/>
        <end position="1053"/>
    </location>
</feature>
<keyword evidence="5" id="KW-0418">Kinase</keyword>
<dbReference type="Gene3D" id="1.10.510.10">
    <property type="entry name" value="Transferase(Phosphotransferase) domain 1"/>
    <property type="match status" value="1"/>
</dbReference>
<dbReference type="GO" id="GO:0005524">
    <property type="term" value="F:ATP binding"/>
    <property type="evidence" value="ECO:0007669"/>
    <property type="project" value="UniProtKB-KW"/>
</dbReference>
<feature type="chain" id="PRO_5025328234" description="Pkinase-domain-containing protein" evidence="8">
    <location>
        <begin position="18"/>
        <end position="1057"/>
    </location>
</feature>
<evidence type="ECO:0000256" key="5">
    <source>
        <dbReference type="ARBA" id="ARBA00022777"/>
    </source>
</evidence>
<evidence type="ECO:0000313" key="13">
    <source>
        <dbReference type="Proteomes" id="UP000799753"/>
    </source>
</evidence>
<feature type="compositionally biased region" description="Basic residues" evidence="7">
    <location>
        <begin position="564"/>
        <end position="577"/>
    </location>
</feature>
<dbReference type="FunFam" id="1.10.510.10:FF:000048">
    <property type="entry name" value="Protein kinase C"/>
    <property type="match status" value="1"/>
</dbReference>
<dbReference type="PROSITE" id="PS50213">
    <property type="entry name" value="FAS1"/>
    <property type="match status" value="2"/>
</dbReference>
<dbReference type="SMART" id="SM00133">
    <property type="entry name" value="S_TK_X"/>
    <property type="match status" value="1"/>
</dbReference>
<dbReference type="FunFam" id="2.30.180.10:FF:000032">
    <property type="entry name" value="Fasciclin domain-containing protein, putative"/>
    <property type="match status" value="1"/>
</dbReference>
<dbReference type="GO" id="GO:0004674">
    <property type="term" value="F:protein serine/threonine kinase activity"/>
    <property type="evidence" value="ECO:0007669"/>
    <property type="project" value="UniProtKB-KW"/>
</dbReference>
<protein>
    <recommendedName>
        <fullName evidence="14">Pkinase-domain-containing protein</fullName>
    </recommendedName>
</protein>
<dbReference type="FunFam" id="3.30.200.20:FF:000222">
    <property type="entry name" value="Serine/threonine-protein kinase psk1"/>
    <property type="match status" value="1"/>
</dbReference>
<keyword evidence="1" id="KW-0723">Serine/threonine-protein kinase</keyword>
<dbReference type="EMBL" id="MU006778">
    <property type="protein sequence ID" value="KAF2644704.1"/>
    <property type="molecule type" value="Genomic_DNA"/>
</dbReference>
<keyword evidence="13" id="KW-1185">Reference proteome</keyword>
<dbReference type="AlphaFoldDB" id="A0A6A6SEQ1"/>
<evidence type="ECO:0000259" key="11">
    <source>
        <dbReference type="PROSITE" id="PS51285"/>
    </source>
</evidence>